<protein>
    <submittedName>
        <fullName evidence="2">Uncharacterized protein</fullName>
    </submittedName>
</protein>
<accession>A0A9P6BBF7</accession>
<dbReference type="EMBL" id="MU128910">
    <property type="protein sequence ID" value="KAF9520934.1"/>
    <property type="molecule type" value="Genomic_DNA"/>
</dbReference>
<gene>
    <name evidence="2" type="ORF">BS47DRAFT_1335620</name>
</gene>
<sequence>MTPGGCQSHKGGSLNSQGDAASLLSTPLHRLTAESSNRSSTVSKADLEFVVRELLGSISESDQLATSSPVSPEIIQEIEKPFDLVRDALNKDKSFRQNKHVDDRHELFTNGACDQSMAPQS</sequence>
<dbReference type="Proteomes" id="UP000886523">
    <property type="component" value="Unassembled WGS sequence"/>
</dbReference>
<evidence type="ECO:0000313" key="3">
    <source>
        <dbReference type="Proteomes" id="UP000886523"/>
    </source>
</evidence>
<name>A0A9P6BBF7_9AGAM</name>
<comment type="caution">
    <text evidence="2">The sequence shown here is derived from an EMBL/GenBank/DDBJ whole genome shotgun (WGS) entry which is preliminary data.</text>
</comment>
<evidence type="ECO:0000313" key="2">
    <source>
        <dbReference type="EMBL" id="KAF9520934.1"/>
    </source>
</evidence>
<evidence type="ECO:0000256" key="1">
    <source>
        <dbReference type="SAM" id="MobiDB-lite"/>
    </source>
</evidence>
<dbReference type="AlphaFoldDB" id="A0A9P6BBF7"/>
<proteinExistence type="predicted"/>
<feature type="region of interest" description="Disordered" evidence="1">
    <location>
        <begin position="1"/>
        <end position="21"/>
    </location>
</feature>
<organism evidence="2 3">
    <name type="scientific">Hydnum rufescens UP504</name>
    <dbReference type="NCBI Taxonomy" id="1448309"/>
    <lineage>
        <taxon>Eukaryota</taxon>
        <taxon>Fungi</taxon>
        <taxon>Dikarya</taxon>
        <taxon>Basidiomycota</taxon>
        <taxon>Agaricomycotina</taxon>
        <taxon>Agaricomycetes</taxon>
        <taxon>Cantharellales</taxon>
        <taxon>Hydnaceae</taxon>
        <taxon>Hydnum</taxon>
    </lineage>
</organism>
<keyword evidence="3" id="KW-1185">Reference proteome</keyword>
<reference evidence="2" key="1">
    <citation type="journal article" date="2020" name="Nat. Commun.">
        <title>Large-scale genome sequencing of mycorrhizal fungi provides insights into the early evolution of symbiotic traits.</title>
        <authorList>
            <person name="Miyauchi S."/>
            <person name="Kiss E."/>
            <person name="Kuo A."/>
            <person name="Drula E."/>
            <person name="Kohler A."/>
            <person name="Sanchez-Garcia M."/>
            <person name="Morin E."/>
            <person name="Andreopoulos B."/>
            <person name="Barry K.W."/>
            <person name="Bonito G."/>
            <person name="Buee M."/>
            <person name="Carver A."/>
            <person name="Chen C."/>
            <person name="Cichocki N."/>
            <person name="Clum A."/>
            <person name="Culley D."/>
            <person name="Crous P.W."/>
            <person name="Fauchery L."/>
            <person name="Girlanda M."/>
            <person name="Hayes R.D."/>
            <person name="Keri Z."/>
            <person name="LaButti K."/>
            <person name="Lipzen A."/>
            <person name="Lombard V."/>
            <person name="Magnuson J."/>
            <person name="Maillard F."/>
            <person name="Murat C."/>
            <person name="Nolan M."/>
            <person name="Ohm R.A."/>
            <person name="Pangilinan J."/>
            <person name="Pereira M.F."/>
            <person name="Perotto S."/>
            <person name="Peter M."/>
            <person name="Pfister S."/>
            <person name="Riley R."/>
            <person name="Sitrit Y."/>
            <person name="Stielow J.B."/>
            <person name="Szollosi G."/>
            <person name="Zifcakova L."/>
            <person name="Stursova M."/>
            <person name="Spatafora J.W."/>
            <person name="Tedersoo L."/>
            <person name="Vaario L.M."/>
            <person name="Yamada A."/>
            <person name="Yan M."/>
            <person name="Wang P."/>
            <person name="Xu J."/>
            <person name="Bruns T."/>
            <person name="Baldrian P."/>
            <person name="Vilgalys R."/>
            <person name="Dunand C."/>
            <person name="Henrissat B."/>
            <person name="Grigoriev I.V."/>
            <person name="Hibbett D."/>
            <person name="Nagy L.G."/>
            <person name="Martin F.M."/>
        </authorList>
    </citation>
    <scope>NUCLEOTIDE SEQUENCE</scope>
    <source>
        <strain evidence="2">UP504</strain>
    </source>
</reference>